<dbReference type="SUPFAM" id="SSF51905">
    <property type="entry name" value="FAD/NAD(P)-binding domain"/>
    <property type="match status" value="1"/>
</dbReference>
<gene>
    <name evidence="6" type="ORF">CPM_0973</name>
</gene>
<accession>A0A1R4A782</accession>
<proteinExistence type="predicted"/>
<dbReference type="Pfam" id="PF01593">
    <property type="entry name" value="Amino_oxidase"/>
    <property type="match status" value="1"/>
</dbReference>
<dbReference type="RefSeq" id="WP_083705265.1">
    <property type="nucleotide sequence ID" value="NZ_LT719092.1"/>
</dbReference>
<keyword evidence="4" id="KW-1133">Transmembrane helix</keyword>
<sequence>MMSVSSTKQTRVVIIGSGISGLATSILLSRKGYDVHVFEKNSEPGGVASKLKVDGYTFDMGPSWIMMPEIFRWFYEESGKEFNKEIDLVRLDPQYKVFFESRSPVTILSGYENIRGVFAELEKDGDKKLDSFIEDSRKKYYLSKKEILWNSYENATDLLRLFRKIRSERIPLFQSFHKHVSKYFSNPDAQKILEYTTVFLGGSPYIVPSIYDLMVSVDFDSGIWYPMGGINKFVESLYDLALENNVQFHFNSEVREIKVHGKTADSIDTDKGMIAADYVVSTSSYINTEEKLLEWKYRTYTEKYWKKKVLAPSVLMIYLGIKGKVEGLDHHNLFLIDNWKTHYDDIYKNHVWPEKFSFYVSMTSRTDSSVAPEGNENLVVLIPVSAGLKTTPEIRESYLSSVIETLKKQVNVDISSRIESKTFFGPEDFERKYNAYQGTAFGLAHTLKQTAMFRPKNRSRKVKNLFYAGQYTNPGIGMPMVIISASIVSNCLRSLNMGVNVSEYKLRTEEQIQ</sequence>
<dbReference type="EMBL" id="LT719092">
    <property type="protein sequence ID" value="SJK84814.1"/>
    <property type="molecule type" value="Genomic_DNA"/>
</dbReference>
<evidence type="ECO:0000256" key="4">
    <source>
        <dbReference type="SAM" id="Phobius"/>
    </source>
</evidence>
<dbReference type="AlphaFoldDB" id="A0A1R4A782"/>
<protein>
    <submittedName>
        <fullName evidence="6">Phytoene desaturase</fullName>
    </submittedName>
</protein>
<reference evidence="7" key="1">
    <citation type="submission" date="2016-06" db="EMBL/GenBank/DDBJ databases">
        <authorList>
            <person name="Toshchakov V.S."/>
        </authorList>
    </citation>
    <scope>NUCLEOTIDE SEQUENCE [LARGE SCALE GENOMIC DNA]</scope>
    <source>
        <strain>PM4 (JCM 30641</strain>
        <strain evidence="7">\VKM B-2940)</strain>
    </source>
</reference>
<dbReference type="PANTHER" id="PTHR43734">
    <property type="entry name" value="PHYTOENE DESATURASE"/>
    <property type="match status" value="1"/>
</dbReference>
<dbReference type="GO" id="GO:0016491">
    <property type="term" value="F:oxidoreductase activity"/>
    <property type="evidence" value="ECO:0007669"/>
    <property type="project" value="UniProtKB-KW"/>
</dbReference>
<keyword evidence="2" id="KW-0125">Carotenoid biosynthesis</keyword>
<dbReference type="KEGG" id="cdiv:CPM_0973"/>
<evidence type="ECO:0000256" key="2">
    <source>
        <dbReference type="ARBA" id="ARBA00022746"/>
    </source>
</evidence>
<evidence type="ECO:0000313" key="6">
    <source>
        <dbReference type="EMBL" id="SJK84814.1"/>
    </source>
</evidence>
<dbReference type="InterPro" id="IPR002937">
    <property type="entry name" value="Amino_oxidase"/>
</dbReference>
<feature type="transmembrane region" description="Helical" evidence="4">
    <location>
        <begin position="12"/>
        <end position="29"/>
    </location>
</feature>
<keyword evidence="4" id="KW-0812">Transmembrane</keyword>
<dbReference type="PANTHER" id="PTHR43734:SF1">
    <property type="entry name" value="PHYTOENE DESATURASE"/>
    <property type="match status" value="1"/>
</dbReference>
<dbReference type="OrthoDB" id="40741at2157"/>
<evidence type="ECO:0000313" key="7">
    <source>
        <dbReference type="Proteomes" id="UP000187822"/>
    </source>
</evidence>
<dbReference type="PRINTS" id="PR00419">
    <property type="entry name" value="ADXRDTASE"/>
</dbReference>
<dbReference type="InterPro" id="IPR036188">
    <property type="entry name" value="FAD/NAD-bd_sf"/>
</dbReference>
<dbReference type="NCBIfam" id="TIGR02734">
    <property type="entry name" value="crtI_fam"/>
    <property type="match status" value="1"/>
</dbReference>
<keyword evidence="7" id="KW-1185">Reference proteome</keyword>
<comment type="pathway">
    <text evidence="1">Carotenoid biosynthesis.</text>
</comment>
<dbReference type="Proteomes" id="UP000187822">
    <property type="component" value="Chromosome I"/>
</dbReference>
<keyword evidence="4" id="KW-0472">Membrane</keyword>
<name>A0A1R4A782_9ARCH</name>
<evidence type="ECO:0000256" key="1">
    <source>
        <dbReference type="ARBA" id="ARBA00004829"/>
    </source>
</evidence>
<dbReference type="STRING" id="1673428.CPM_0973"/>
<dbReference type="GeneID" id="30927581"/>
<evidence type="ECO:0000256" key="3">
    <source>
        <dbReference type="ARBA" id="ARBA00023002"/>
    </source>
</evidence>
<organism evidence="6 7">
    <name type="scientific">Cuniculiplasma divulgatum</name>
    <dbReference type="NCBI Taxonomy" id="1673428"/>
    <lineage>
        <taxon>Archaea</taxon>
        <taxon>Methanobacteriati</taxon>
        <taxon>Thermoplasmatota</taxon>
        <taxon>Thermoplasmata</taxon>
        <taxon>Thermoplasmatales</taxon>
        <taxon>Cuniculiplasmataceae</taxon>
        <taxon>Cuniculiplasma</taxon>
    </lineage>
</organism>
<dbReference type="Gene3D" id="3.50.50.60">
    <property type="entry name" value="FAD/NAD(P)-binding domain"/>
    <property type="match status" value="2"/>
</dbReference>
<dbReference type="InterPro" id="IPR014105">
    <property type="entry name" value="Carotenoid/retinoid_OxRdtase"/>
</dbReference>
<feature type="domain" description="Amine oxidase" evidence="5">
    <location>
        <begin position="19"/>
        <end position="489"/>
    </location>
</feature>
<keyword evidence="3" id="KW-0560">Oxidoreductase</keyword>
<dbReference type="GO" id="GO:0016117">
    <property type="term" value="P:carotenoid biosynthetic process"/>
    <property type="evidence" value="ECO:0007669"/>
    <property type="project" value="UniProtKB-KW"/>
</dbReference>
<evidence type="ECO:0000259" key="5">
    <source>
        <dbReference type="Pfam" id="PF01593"/>
    </source>
</evidence>